<proteinExistence type="predicted"/>
<dbReference type="STRING" id="58114.SAMN05216270_102211"/>
<evidence type="ECO:0000256" key="1">
    <source>
        <dbReference type="SAM" id="Phobius"/>
    </source>
</evidence>
<sequence length="52" mass="5273">MSYAGPILLMALAGILLGGSLSLRKSEKYAASIVLAVVAVAAFLGGVYLIYG</sequence>
<keyword evidence="1" id="KW-0812">Transmembrane</keyword>
<feature type="transmembrane region" description="Helical" evidence="1">
    <location>
        <begin position="32"/>
        <end position="51"/>
    </location>
</feature>
<gene>
    <name evidence="2" type="ORF">SAMN05216270_102211</name>
</gene>
<evidence type="ECO:0000313" key="2">
    <source>
        <dbReference type="EMBL" id="SDD18638.1"/>
    </source>
</evidence>
<dbReference type="AlphaFoldDB" id="A0A1G6SP89"/>
<keyword evidence="3" id="KW-1185">Reference proteome</keyword>
<reference evidence="3" key="1">
    <citation type="submission" date="2016-10" db="EMBL/GenBank/DDBJ databases">
        <authorList>
            <person name="Varghese N."/>
            <person name="Submissions S."/>
        </authorList>
    </citation>
    <scope>NUCLEOTIDE SEQUENCE [LARGE SCALE GENOMIC DNA]</scope>
    <source>
        <strain evidence="3">CGMCC 4.3516</strain>
    </source>
</reference>
<accession>A0A1G6SP89</accession>
<evidence type="ECO:0000313" key="3">
    <source>
        <dbReference type="Proteomes" id="UP000198949"/>
    </source>
</evidence>
<dbReference type="Proteomes" id="UP000198949">
    <property type="component" value="Unassembled WGS sequence"/>
</dbReference>
<dbReference type="RefSeq" id="WP_177154794.1">
    <property type="nucleotide sequence ID" value="NZ_FNAD01000002.1"/>
</dbReference>
<name>A0A1G6SP89_9ACTN</name>
<keyword evidence="1" id="KW-0472">Membrane</keyword>
<organism evidence="2 3">
    <name type="scientific">Glycomyces harbinensis</name>
    <dbReference type="NCBI Taxonomy" id="58114"/>
    <lineage>
        <taxon>Bacteria</taxon>
        <taxon>Bacillati</taxon>
        <taxon>Actinomycetota</taxon>
        <taxon>Actinomycetes</taxon>
        <taxon>Glycomycetales</taxon>
        <taxon>Glycomycetaceae</taxon>
        <taxon>Glycomyces</taxon>
    </lineage>
</organism>
<dbReference type="EMBL" id="FNAD01000002">
    <property type="protein sequence ID" value="SDD18638.1"/>
    <property type="molecule type" value="Genomic_DNA"/>
</dbReference>
<protein>
    <submittedName>
        <fullName evidence="2">Uncharacterized protein</fullName>
    </submittedName>
</protein>
<keyword evidence="1" id="KW-1133">Transmembrane helix</keyword>